<evidence type="ECO:0000256" key="14">
    <source>
        <dbReference type="RuleBase" id="RU003848"/>
    </source>
</evidence>
<proteinExistence type="inferred from homology"/>
<dbReference type="AlphaFoldDB" id="A0A841IZF1"/>
<name>A0A841IZF1_9SPHN</name>
<dbReference type="GO" id="GO:0046933">
    <property type="term" value="F:proton-transporting ATP synthase activity, rotational mechanism"/>
    <property type="evidence" value="ECO:0007669"/>
    <property type="project" value="UniProtKB-UniRule"/>
</dbReference>
<accession>A0A841IZF1</accession>
<dbReference type="InterPro" id="IPR002146">
    <property type="entry name" value="ATP_synth_b/b'su_bac/chlpt"/>
</dbReference>
<evidence type="ECO:0000256" key="6">
    <source>
        <dbReference type="ARBA" id="ARBA00022989"/>
    </source>
</evidence>
<keyword evidence="8 13" id="KW-0472">Membrane</keyword>
<evidence type="ECO:0000256" key="8">
    <source>
        <dbReference type="ARBA" id="ARBA00023136"/>
    </source>
</evidence>
<keyword evidence="3 13" id="KW-0138">CF(0)</keyword>
<dbReference type="HAMAP" id="MF_01398">
    <property type="entry name" value="ATP_synth_b_bprime"/>
    <property type="match status" value="1"/>
</dbReference>
<dbReference type="Proteomes" id="UP000552700">
    <property type="component" value="Unassembled WGS sequence"/>
</dbReference>
<dbReference type="CDD" id="cd06503">
    <property type="entry name" value="ATP-synt_Fo_b"/>
    <property type="match status" value="1"/>
</dbReference>
<comment type="similarity">
    <text evidence="1 13 14">Belongs to the ATPase B chain family.</text>
</comment>
<comment type="caution">
    <text evidence="16">The sequence shown here is derived from an EMBL/GenBank/DDBJ whole genome shotgun (WGS) entry which is preliminary data.</text>
</comment>
<gene>
    <name evidence="13" type="primary">atpF</name>
    <name evidence="16" type="ORF">FHS92_001686</name>
</gene>
<evidence type="ECO:0000313" key="17">
    <source>
        <dbReference type="Proteomes" id="UP000552700"/>
    </source>
</evidence>
<keyword evidence="2 13" id="KW-0813">Transport</keyword>
<evidence type="ECO:0000256" key="7">
    <source>
        <dbReference type="ARBA" id="ARBA00023065"/>
    </source>
</evidence>
<evidence type="ECO:0000256" key="10">
    <source>
        <dbReference type="ARBA" id="ARBA00025198"/>
    </source>
</evidence>
<evidence type="ECO:0000256" key="5">
    <source>
        <dbReference type="ARBA" id="ARBA00022781"/>
    </source>
</evidence>
<evidence type="ECO:0000256" key="9">
    <source>
        <dbReference type="ARBA" id="ARBA00023310"/>
    </source>
</evidence>
<dbReference type="GO" id="GO:0005886">
    <property type="term" value="C:plasma membrane"/>
    <property type="evidence" value="ECO:0007669"/>
    <property type="project" value="UniProtKB-SubCell"/>
</dbReference>
<evidence type="ECO:0000256" key="15">
    <source>
        <dbReference type="SAM" id="Coils"/>
    </source>
</evidence>
<keyword evidence="15" id="KW-0175">Coiled coil</keyword>
<evidence type="ECO:0000256" key="12">
    <source>
        <dbReference type="ARBA" id="ARBA00037847"/>
    </source>
</evidence>
<protein>
    <recommendedName>
        <fullName evidence="13">ATP synthase subunit b</fullName>
    </recommendedName>
    <alternativeName>
        <fullName evidence="13">ATP synthase F(0) sector subunit b</fullName>
    </alternativeName>
    <alternativeName>
        <fullName evidence="13">ATPase subunit I</fullName>
    </alternativeName>
    <alternativeName>
        <fullName evidence="13">F-type ATPase subunit b</fullName>
        <shortName evidence="13">F-ATPase subunit b</shortName>
    </alternativeName>
</protein>
<keyword evidence="9 13" id="KW-0066">ATP synthesis</keyword>
<organism evidence="16 17">
    <name type="scientific">Sphingobium subterraneum</name>
    <dbReference type="NCBI Taxonomy" id="627688"/>
    <lineage>
        <taxon>Bacteria</taxon>
        <taxon>Pseudomonadati</taxon>
        <taxon>Pseudomonadota</taxon>
        <taxon>Alphaproteobacteria</taxon>
        <taxon>Sphingomonadales</taxon>
        <taxon>Sphingomonadaceae</taxon>
        <taxon>Sphingobium</taxon>
    </lineage>
</organism>
<dbReference type="EMBL" id="JACIJP010000002">
    <property type="protein sequence ID" value="MBB6123957.1"/>
    <property type="molecule type" value="Genomic_DNA"/>
</dbReference>
<evidence type="ECO:0000256" key="1">
    <source>
        <dbReference type="ARBA" id="ARBA00005513"/>
    </source>
</evidence>
<dbReference type="GO" id="GO:0045259">
    <property type="term" value="C:proton-transporting ATP synthase complex"/>
    <property type="evidence" value="ECO:0007669"/>
    <property type="project" value="UniProtKB-KW"/>
</dbReference>
<keyword evidence="7 13" id="KW-0406">Ion transport</keyword>
<evidence type="ECO:0000256" key="4">
    <source>
        <dbReference type="ARBA" id="ARBA00022692"/>
    </source>
</evidence>
<evidence type="ECO:0000256" key="11">
    <source>
        <dbReference type="ARBA" id="ARBA00025614"/>
    </source>
</evidence>
<evidence type="ECO:0000313" key="16">
    <source>
        <dbReference type="EMBL" id="MBB6123957.1"/>
    </source>
</evidence>
<dbReference type="RefSeq" id="WP_246351875.1">
    <property type="nucleotide sequence ID" value="NZ_JACIJP010000002.1"/>
</dbReference>
<dbReference type="GO" id="GO:0046961">
    <property type="term" value="F:proton-transporting ATPase activity, rotational mechanism"/>
    <property type="evidence" value="ECO:0007669"/>
    <property type="project" value="TreeGrafter"/>
</dbReference>
<feature type="transmembrane region" description="Helical" evidence="13">
    <location>
        <begin position="56"/>
        <end position="76"/>
    </location>
</feature>
<dbReference type="InterPro" id="IPR050059">
    <property type="entry name" value="ATP_synthase_B_chain"/>
</dbReference>
<feature type="coiled-coil region" evidence="15">
    <location>
        <begin position="91"/>
        <end position="139"/>
    </location>
</feature>
<reference evidence="16 17" key="1">
    <citation type="submission" date="2020-08" db="EMBL/GenBank/DDBJ databases">
        <title>Genomic Encyclopedia of Type Strains, Phase IV (KMG-IV): sequencing the most valuable type-strain genomes for metagenomic binning, comparative biology and taxonomic classification.</title>
        <authorList>
            <person name="Goeker M."/>
        </authorList>
    </citation>
    <scope>NUCLEOTIDE SEQUENCE [LARGE SCALE GENOMIC DNA]</scope>
    <source>
        <strain evidence="16 17">DSM 102255</strain>
    </source>
</reference>
<evidence type="ECO:0000256" key="2">
    <source>
        <dbReference type="ARBA" id="ARBA00022448"/>
    </source>
</evidence>
<dbReference type="PANTHER" id="PTHR33445:SF1">
    <property type="entry name" value="ATP SYNTHASE SUBUNIT B"/>
    <property type="match status" value="1"/>
</dbReference>
<dbReference type="GO" id="GO:0012505">
    <property type="term" value="C:endomembrane system"/>
    <property type="evidence" value="ECO:0007669"/>
    <property type="project" value="UniProtKB-SubCell"/>
</dbReference>
<keyword evidence="17" id="KW-1185">Reference proteome</keyword>
<comment type="subcellular location">
    <subcellularLocation>
        <location evidence="13">Cell membrane</location>
        <topology evidence="13">Single-pass membrane protein</topology>
    </subcellularLocation>
    <subcellularLocation>
        <location evidence="12">Endomembrane system</location>
        <topology evidence="12">Single-pass membrane protein</topology>
    </subcellularLocation>
</comment>
<dbReference type="Pfam" id="PF00430">
    <property type="entry name" value="ATP-synt_B"/>
    <property type="match status" value="1"/>
</dbReference>
<comment type="function">
    <text evidence="11">Component of the F(0) channel, it forms part of the peripheral stalk, linking F(1) to F(0). The b'-subunit is a diverged and duplicated form of b found in plants and photosynthetic bacteria.</text>
</comment>
<keyword evidence="13" id="KW-1003">Cell membrane</keyword>
<evidence type="ECO:0000256" key="13">
    <source>
        <dbReference type="HAMAP-Rule" id="MF_01398"/>
    </source>
</evidence>
<keyword evidence="5 13" id="KW-0375">Hydrogen ion transport</keyword>
<sequence length="214" mass="22294">MAEEMNMTNPSHAVAHNLDQADKTQDLQGDVHAMTEAHGGPEAHAPDPAIGGAGGFMNATAIVSLAMLIFIGVLIWKKVPALITRGLDSRIATIRAQLDEAAKLRAEAEALKAEYQAKLASAENDAAALRARAEEEAALLLADAKTSTAALVKRRQKMAEDKIGAAERAAIADIRSRAVSAATSAAAALIAQNHDAKADKAMVDSTIKALGTIN</sequence>
<dbReference type="PANTHER" id="PTHR33445">
    <property type="entry name" value="ATP SYNTHASE SUBUNIT B', CHLOROPLASTIC"/>
    <property type="match status" value="1"/>
</dbReference>
<keyword evidence="4 13" id="KW-0812">Transmembrane</keyword>
<comment type="function">
    <text evidence="10 13">F(1)F(0) ATP synthase produces ATP from ADP in the presence of a proton or sodium gradient. F-type ATPases consist of two structural domains, F(1) containing the extramembraneous catalytic core and F(0) containing the membrane proton channel, linked together by a central stalk and a peripheral stalk. During catalysis, ATP synthesis in the catalytic domain of F(1) is coupled via a rotary mechanism of the central stalk subunits to proton translocation.</text>
</comment>
<evidence type="ECO:0000256" key="3">
    <source>
        <dbReference type="ARBA" id="ARBA00022547"/>
    </source>
</evidence>
<comment type="subunit">
    <text evidence="13">F-type ATPases have 2 components, F(1) - the catalytic core - and F(0) - the membrane proton channel. F(1) has five subunits: alpha(3), beta(3), gamma(1), delta(1), epsilon(1). F(0) has three main subunits: a(1), b(2) and c(10-14). The alpha and beta chains form an alternating ring which encloses part of the gamma chain. F(1) is attached to F(0) by a central stalk formed by the gamma and epsilon chains, while a peripheral stalk is formed by the delta and b chains.</text>
</comment>
<keyword evidence="6 13" id="KW-1133">Transmembrane helix</keyword>